<evidence type="ECO:0000256" key="1">
    <source>
        <dbReference type="SAM" id="Coils"/>
    </source>
</evidence>
<gene>
    <name evidence="2" type="ORF">LOD99_2026</name>
</gene>
<protein>
    <submittedName>
        <fullName evidence="2">Uncharacterized protein</fullName>
    </submittedName>
</protein>
<proteinExistence type="predicted"/>
<accession>A0AAV7K2X6</accession>
<comment type="caution">
    <text evidence="2">The sequence shown here is derived from an EMBL/GenBank/DDBJ whole genome shotgun (WGS) entry which is preliminary data.</text>
</comment>
<evidence type="ECO:0000313" key="2">
    <source>
        <dbReference type="EMBL" id="KAI6655527.1"/>
    </source>
</evidence>
<feature type="coiled-coil region" evidence="1">
    <location>
        <begin position="24"/>
        <end position="51"/>
    </location>
</feature>
<dbReference type="AlphaFoldDB" id="A0AAV7K2X6"/>
<sequence>MIQLIKIQSENVLRELNTIWLEVNELIESKREEIQNKIEETNKHKEAMDDIFLHYNQDSTPINEISERIESMKKEMDIDIPFVRLNWEIEELRESIINMCSCEQQILTLNKIDQLN</sequence>
<dbReference type="Proteomes" id="UP001165289">
    <property type="component" value="Unassembled WGS sequence"/>
</dbReference>
<dbReference type="EMBL" id="JAKMXF010000188">
    <property type="protein sequence ID" value="KAI6655527.1"/>
    <property type="molecule type" value="Genomic_DNA"/>
</dbReference>
<reference evidence="2 3" key="1">
    <citation type="journal article" date="2023" name="BMC Biol.">
        <title>The compact genome of the sponge Oopsacas minuta (Hexactinellida) is lacking key metazoan core genes.</title>
        <authorList>
            <person name="Santini S."/>
            <person name="Schenkelaars Q."/>
            <person name="Jourda C."/>
            <person name="Duchesne M."/>
            <person name="Belahbib H."/>
            <person name="Rocher C."/>
            <person name="Selva M."/>
            <person name="Riesgo A."/>
            <person name="Vervoort M."/>
            <person name="Leys S.P."/>
            <person name="Kodjabachian L."/>
            <person name="Le Bivic A."/>
            <person name="Borchiellini C."/>
            <person name="Claverie J.M."/>
            <person name="Renard E."/>
        </authorList>
    </citation>
    <scope>NUCLEOTIDE SEQUENCE [LARGE SCALE GENOMIC DNA]</scope>
    <source>
        <strain evidence="2">SPO-2</strain>
    </source>
</reference>
<name>A0AAV7K2X6_9METZ</name>
<organism evidence="2 3">
    <name type="scientific">Oopsacas minuta</name>
    <dbReference type="NCBI Taxonomy" id="111878"/>
    <lineage>
        <taxon>Eukaryota</taxon>
        <taxon>Metazoa</taxon>
        <taxon>Porifera</taxon>
        <taxon>Hexactinellida</taxon>
        <taxon>Hexasterophora</taxon>
        <taxon>Lyssacinosida</taxon>
        <taxon>Leucopsacidae</taxon>
        <taxon>Oopsacas</taxon>
    </lineage>
</organism>
<keyword evidence="1" id="KW-0175">Coiled coil</keyword>
<keyword evidence="3" id="KW-1185">Reference proteome</keyword>
<evidence type="ECO:0000313" key="3">
    <source>
        <dbReference type="Proteomes" id="UP001165289"/>
    </source>
</evidence>